<evidence type="ECO:0000256" key="1">
    <source>
        <dbReference type="ARBA" id="ARBA00004202"/>
    </source>
</evidence>
<feature type="domain" description="ABC transporter" evidence="6">
    <location>
        <begin position="58"/>
        <end position="290"/>
    </location>
</feature>
<dbReference type="AlphaFoldDB" id="A0A4Q7UUG9"/>
<dbReference type="Gene3D" id="3.40.50.300">
    <property type="entry name" value="P-loop containing nucleotide triphosphate hydrolases"/>
    <property type="match status" value="1"/>
</dbReference>
<keyword evidence="4 7" id="KW-0067">ATP-binding</keyword>
<dbReference type="PROSITE" id="PS50893">
    <property type="entry name" value="ABC_TRANSPORTER_2"/>
    <property type="match status" value="1"/>
</dbReference>
<sequence length="306" mass="32406">MDARLRRIVRFVPVRTATHRWPIGHRSRPGVGSGPAPGPANLAVMTIDRTLAPPRTALRLDGLTKSFSGTVAADRVTLDVPAASVTGLVGPNGAGKTTSLAMTVGLLRPDSGTASVHGVDVWADPVRAKTLLGVLPDGLALPERLTGGELLTYWGLLRGMDARVVAARATELLRILELDDADADGRLVLEYSTGMRKKIGLATALLHAPRVLVLDEPFEAVDPVSARVLRAILRRFVAAGGSVVISSHVMSLVEDLCDRVAVIAGGTVLTAGTLAEVRGDTTLEDTFVRLVGERRISEEELSWLAT</sequence>
<dbReference type="InterPro" id="IPR003439">
    <property type="entry name" value="ABC_transporter-like_ATP-bd"/>
</dbReference>
<dbReference type="Pfam" id="PF00005">
    <property type="entry name" value="ABC_tran"/>
    <property type="match status" value="1"/>
</dbReference>
<evidence type="ECO:0000256" key="4">
    <source>
        <dbReference type="ARBA" id="ARBA00022840"/>
    </source>
</evidence>
<keyword evidence="8" id="KW-1185">Reference proteome</keyword>
<proteinExistence type="predicted"/>
<dbReference type="SUPFAM" id="SSF52540">
    <property type="entry name" value="P-loop containing nucleoside triphosphate hydrolases"/>
    <property type="match status" value="1"/>
</dbReference>
<evidence type="ECO:0000313" key="7">
    <source>
        <dbReference type="EMBL" id="RZT85395.1"/>
    </source>
</evidence>
<dbReference type="GO" id="GO:0016887">
    <property type="term" value="F:ATP hydrolysis activity"/>
    <property type="evidence" value="ECO:0007669"/>
    <property type="project" value="InterPro"/>
</dbReference>
<dbReference type="InterPro" id="IPR027417">
    <property type="entry name" value="P-loop_NTPase"/>
</dbReference>
<name>A0A4Q7UUG9_PSEST</name>
<dbReference type="EMBL" id="SHKL01000001">
    <property type="protein sequence ID" value="RZT85395.1"/>
    <property type="molecule type" value="Genomic_DNA"/>
</dbReference>
<comment type="caution">
    <text evidence="7">The sequence shown here is derived from an EMBL/GenBank/DDBJ whole genome shotgun (WGS) entry which is preliminary data.</text>
</comment>
<protein>
    <submittedName>
        <fullName evidence="7">ABC-2 type transport system ATP-binding protein</fullName>
    </submittedName>
</protein>
<dbReference type="PANTHER" id="PTHR42711:SF19">
    <property type="entry name" value="DOXORUBICIN RESISTANCE ATP-BINDING PROTEIN DRRA"/>
    <property type="match status" value="1"/>
</dbReference>
<dbReference type="CDD" id="cd03230">
    <property type="entry name" value="ABC_DR_subfamily_A"/>
    <property type="match status" value="1"/>
</dbReference>
<dbReference type="PANTHER" id="PTHR42711">
    <property type="entry name" value="ABC TRANSPORTER ATP-BINDING PROTEIN"/>
    <property type="match status" value="1"/>
</dbReference>
<evidence type="ECO:0000313" key="8">
    <source>
        <dbReference type="Proteomes" id="UP000291591"/>
    </source>
</evidence>
<dbReference type="GO" id="GO:0046677">
    <property type="term" value="P:response to antibiotic"/>
    <property type="evidence" value="ECO:0007669"/>
    <property type="project" value="UniProtKB-KW"/>
</dbReference>
<dbReference type="SMART" id="SM00382">
    <property type="entry name" value="AAA"/>
    <property type="match status" value="1"/>
</dbReference>
<gene>
    <name evidence="7" type="ORF">EV383_2260</name>
</gene>
<keyword evidence="2" id="KW-0813">Transport</keyword>
<dbReference type="GO" id="GO:0005886">
    <property type="term" value="C:plasma membrane"/>
    <property type="evidence" value="ECO:0007669"/>
    <property type="project" value="UniProtKB-SubCell"/>
</dbReference>
<dbReference type="Proteomes" id="UP000291591">
    <property type="component" value="Unassembled WGS sequence"/>
</dbReference>
<evidence type="ECO:0000256" key="3">
    <source>
        <dbReference type="ARBA" id="ARBA00022741"/>
    </source>
</evidence>
<keyword evidence="3" id="KW-0547">Nucleotide-binding</keyword>
<keyword evidence="5" id="KW-0046">Antibiotic resistance</keyword>
<evidence type="ECO:0000256" key="5">
    <source>
        <dbReference type="ARBA" id="ARBA00023251"/>
    </source>
</evidence>
<organism evidence="7 8">
    <name type="scientific">Pseudonocardia sediminis</name>
    <dbReference type="NCBI Taxonomy" id="1397368"/>
    <lineage>
        <taxon>Bacteria</taxon>
        <taxon>Bacillati</taxon>
        <taxon>Actinomycetota</taxon>
        <taxon>Actinomycetes</taxon>
        <taxon>Pseudonocardiales</taxon>
        <taxon>Pseudonocardiaceae</taxon>
        <taxon>Pseudonocardia</taxon>
    </lineage>
</organism>
<dbReference type="InterPro" id="IPR050763">
    <property type="entry name" value="ABC_transporter_ATP-binding"/>
</dbReference>
<comment type="subcellular location">
    <subcellularLocation>
        <location evidence="1">Cell membrane</location>
        <topology evidence="1">Peripheral membrane protein</topology>
    </subcellularLocation>
</comment>
<dbReference type="GO" id="GO:0005524">
    <property type="term" value="F:ATP binding"/>
    <property type="evidence" value="ECO:0007669"/>
    <property type="project" value="UniProtKB-KW"/>
</dbReference>
<evidence type="ECO:0000256" key="2">
    <source>
        <dbReference type="ARBA" id="ARBA00022448"/>
    </source>
</evidence>
<evidence type="ECO:0000259" key="6">
    <source>
        <dbReference type="PROSITE" id="PS50893"/>
    </source>
</evidence>
<reference evidence="7 8" key="1">
    <citation type="submission" date="2019-02" db="EMBL/GenBank/DDBJ databases">
        <title>Sequencing the genomes of 1000 actinobacteria strains.</title>
        <authorList>
            <person name="Klenk H.-P."/>
        </authorList>
    </citation>
    <scope>NUCLEOTIDE SEQUENCE [LARGE SCALE GENOMIC DNA]</scope>
    <source>
        <strain evidence="7 8">DSM 45779</strain>
    </source>
</reference>
<accession>A0A4Q7UUG9</accession>
<dbReference type="InterPro" id="IPR003593">
    <property type="entry name" value="AAA+_ATPase"/>
</dbReference>